<dbReference type="InterPro" id="IPR002654">
    <property type="entry name" value="Glyco_trans_25"/>
</dbReference>
<feature type="compositionally biased region" description="Basic and acidic residues" evidence="4">
    <location>
        <begin position="425"/>
        <end position="435"/>
    </location>
</feature>
<keyword evidence="5" id="KW-0472">Membrane</keyword>
<organism evidence="6 7">
    <name type="scientific">Cytospora schulzeri</name>
    <dbReference type="NCBI Taxonomy" id="448051"/>
    <lineage>
        <taxon>Eukaryota</taxon>
        <taxon>Fungi</taxon>
        <taxon>Dikarya</taxon>
        <taxon>Ascomycota</taxon>
        <taxon>Pezizomycotina</taxon>
        <taxon>Sordariomycetes</taxon>
        <taxon>Sordariomycetidae</taxon>
        <taxon>Diaporthales</taxon>
        <taxon>Cytosporaceae</taxon>
        <taxon>Cytospora</taxon>
    </lineage>
</organism>
<evidence type="ECO:0000256" key="3">
    <source>
        <dbReference type="ARBA" id="ARBA00022679"/>
    </source>
</evidence>
<proteinExistence type="inferred from homology"/>
<evidence type="ECO:0008006" key="8">
    <source>
        <dbReference type="Google" id="ProtNLM"/>
    </source>
</evidence>
<comment type="similarity">
    <text evidence="1">Belongs to the glycosyltransferase 25 family.</text>
</comment>
<accession>A0A423WV83</accession>
<sequence length="460" mass="49858">MITVRPRPVIGFAIAILILTSFYLLHPNRDALHVPSSFSAPFSAFSGSPAAAGASSSSSSSDKSKSTAPEKPYGRGYRGHSTPQDINRVTNSTLGFSKVFAIGLPERTDKRDAMTLTSALTGFDVEWVDGVRGEDIPDKAVPFGVDRALLMETNLGSWRGHMNAIRRVVEENLDSALIMEDDMDWDVRLKPQLELVAAGARAVISNLPDTYFPTGRPSSSSSSSSSSPAGEPNNPYGDDWDVLWLGHCGEPFPEDLPENKDLPYDDPGRTAMARKYTILNDATVPPLDHVTGIVDFTAHPERTRWVHVTAAPICTFAYAVSQRGARKILYDLSVDRLSGPFDNALAWLCRRAVGGWSRLAGLAAQGDPLDREGTLGDRGLDAKCLSVTPPVFFHHKAKGNIRGDSDIQSVGGGDGEGEGEEGKEEEPPVIREKGSTENIVWSARLNILNMLHGTAMESQW</sequence>
<comment type="caution">
    <text evidence="6">The sequence shown here is derived from an EMBL/GenBank/DDBJ whole genome shotgun (WGS) entry which is preliminary data.</text>
</comment>
<evidence type="ECO:0000313" key="6">
    <source>
        <dbReference type="EMBL" id="ROW07444.1"/>
    </source>
</evidence>
<dbReference type="InterPro" id="IPR050757">
    <property type="entry name" value="Collagen_mod_GT25"/>
</dbReference>
<dbReference type="CDD" id="cd06532">
    <property type="entry name" value="Glyco_transf_25"/>
    <property type="match status" value="1"/>
</dbReference>
<feature type="compositionally biased region" description="Low complexity" evidence="4">
    <location>
        <begin position="218"/>
        <end position="227"/>
    </location>
</feature>
<feature type="transmembrane region" description="Helical" evidence="5">
    <location>
        <begin position="9"/>
        <end position="26"/>
    </location>
</feature>
<dbReference type="EMBL" id="LKEA01000008">
    <property type="protein sequence ID" value="ROW07444.1"/>
    <property type="molecule type" value="Genomic_DNA"/>
</dbReference>
<feature type="compositionally biased region" description="Acidic residues" evidence="4">
    <location>
        <begin position="415"/>
        <end position="424"/>
    </location>
</feature>
<dbReference type="GO" id="GO:0016740">
    <property type="term" value="F:transferase activity"/>
    <property type="evidence" value="ECO:0007669"/>
    <property type="project" value="UniProtKB-KW"/>
</dbReference>
<evidence type="ECO:0000256" key="5">
    <source>
        <dbReference type="SAM" id="Phobius"/>
    </source>
</evidence>
<keyword evidence="5" id="KW-1133">Transmembrane helix</keyword>
<dbReference type="AlphaFoldDB" id="A0A423WV83"/>
<keyword evidence="7" id="KW-1185">Reference proteome</keyword>
<evidence type="ECO:0000256" key="1">
    <source>
        <dbReference type="ARBA" id="ARBA00006721"/>
    </source>
</evidence>
<feature type="region of interest" description="Disordered" evidence="4">
    <location>
        <begin position="403"/>
        <end position="435"/>
    </location>
</feature>
<dbReference type="PANTHER" id="PTHR10730">
    <property type="entry name" value="PROCOLLAGEN-LYSINE,2-OXOGLUTARATE 5-DIOXYGENASE/GLYCOSYLTRANSFERASE 25 FAMILY MEMBER"/>
    <property type="match status" value="1"/>
</dbReference>
<evidence type="ECO:0000256" key="4">
    <source>
        <dbReference type="SAM" id="MobiDB-lite"/>
    </source>
</evidence>
<dbReference type="OrthoDB" id="47375at2759"/>
<dbReference type="STRING" id="356882.A0A423WV83"/>
<keyword evidence="2" id="KW-0328">Glycosyltransferase</keyword>
<feature type="region of interest" description="Disordered" evidence="4">
    <location>
        <begin position="211"/>
        <end position="233"/>
    </location>
</feature>
<evidence type="ECO:0000313" key="7">
    <source>
        <dbReference type="Proteomes" id="UP000283895"/>
    </source>
</evidence>
<keyword evidence="5" id="KW-0812">Transmembrane</keyword>
<protein>
    <recommendedName>
        <fullName evidence="8">Glycosyltransferase family 25 protein</fullName>
    </recommendedName>
</protein>
<feature type="region of interest" description="Disordered" evidence="4">
    <location>
        <begin position="53"/>
        <end position="88"/>
    </location>
</feature>
<evidence type="ECO:0000256" key="2">
    <source>
        <dbReference type="ARBA" id="ARBA00022676"/>
    </source>
</evidence>
<reference evidence="6 7" key="1">
    <citation type="submission" date="2015-09" db="EMBL/GenBank/DDBJ databases">
        <title>Host preference determinants of Valsa canker pathogens revealed by comparative genomics.</title>
        <authorList>
            <person name="Yin Z."/>
            <person name="Huang L."/>
        </authorList>
    </citation>
    <scope>NUCLEOTIDE SEQUENCE [LARGE SCALE GENOMIC DNA]</scope>
    <source>
        <strain evidence="6 7">03-1</strain>
    </source>
</reference>
<dbReference type="Proteomes" id="UP000283895">
    <property type="component" value="Unassembled WGS sequence"/>
</dbReference>
<name>A0A423WV83_9PEZI</name>
<dbReference type="PANTHER" id="PTHR10730:SF53">
    <property type="entry name" value="GLYCOSYLTRANSFERASE 25 FAMILY MEMBER"/>
    <property type="match status" value="1"/>
</dbReference>
<gene>
    <name evidence="6" type="ORF">VMCG_03733</name>
</gene>
<keyword evidence="3" id="KW-0808">Transferase</keyword>